<evidence type="ECO:0000259" key="1">
    <source>
        <dbReference type="Pfam" id="PF01370"/>
    </source>
</evidence>
<sequence>MPSIIVFGASGFVGAPYIKAVKEAHPDWPVTAYVRATVPEKHSKDTLGVNRVIFGDFGDFEKVKKSSSEHDIAVNAGNSFTADPVAAIIAGQKEKSDGSRGIVLHISGGGNFIDFGTSGNFNADSKVWNDANEDDIKAVHKDMFNGQSDTLVLEAGAAKNIDTYIICPSVVYGGSSVSSPTMGIGYSLITGNAKPLGYVPFVGDGTAVLSTCHILDLVDFLVQISGVAAQGQAQGSAFSRYYMLETSRVSWKDLATELAKVMHARGIFASPEPKNVPFEQAGEGEVKHLVAANMLMQGDRARAFGFKPQHPSILAQIHEDLKSVPI</sequence>
<gene>
    <name evidence="2" type="ORF">LEL_08921</name>
</gene>
<dbReference type="PANTHER" id="PTHR48079:SF6">
    <property type="entry name" value="NAD(P)-BINDING DOMAIN-CONTAINING PROTEIN-RELATED"/>
    <property type="match status" value="1"/>
</dbReference>
<dbReference type="AlphaFoldDB" id="A0A168CR38"/>
<dbReference type="PANTHER" id="PTHR48079">
    <property type="entry name" value="PROTEIN YEEZ"/>
    <property type="match status" value="1"/>
</dbReference>
<dbReference type="Pfam" id="PF01370">
    <property type="entry name" value="Epimerase"/>
    <property type="match status" value="1"/>
</dbReference>
<dbReference type="Proteomes" id="UP000076881">
    <property type="component" value="Unassembled WGS sequence"/>
</dbReference>
<proteinExistence type="predicted"/>
<dbReference type="GO" id="GO:0005737">
    <property type="term" value="C:cytoplasm"/>
    <property type="evidence" value="ECO:0007669"/>
    <property type="project" value="TreeGrafter"/>
</dbReference>
<dbReference type="SUPFAM" id="SSF51735">
    <property type="entry name" value="NAD(P)-binding Rossmann-fold domains"/>
    <property type="match status" value="1"/>
</dbReference>
<feature type="domain" description="NAD-dependent epimerase/dehydratase" evidence="1">
    <location>
        <begin position="4"/>
        <end position="224"/>
    </location>
</feature>
<dbReference type="GO" id="GO:0004029">
    <property type="term" value="F:aldehyde dehydrogenase (NAD+) activity"/>
    <property type="evidence" value="ECO:0007669"/>
    <property type="project" value="TreeGrafter"/>
</dbReference>
<keyword evidence="3" id="KW-1185">Reference proteome</keyword>
<reference evidence="2 3" key="1">
    <citation type="journal article" date="2016" name="Genome Biol. Evol.">
        <title>Divergent and convergent evolution of fungal pathogenicity.</title>
        <authorList>
            <person name="Shang Y."/>
            <person name="Xiao G."/>
            <person name="Zheng P."/>
            <person name="Cen K."/>
            <person name="Zhan S."/>
            <person name="Wang C."/>
        </authorList>
    </citation>
    <scope>NUCLEOTIDE SEQUENCE [LARGE SCALE GENOMIC DNA]</scope>
    <source>
        <strain evidence="2 3">RCEF 1005</strain>
    </source>
</reference>
<dbReference type="Gene3D" id="3.40.50.720">
    <property type="entry name" value="NAD(P)-binding Rossmann-like Domain"/>
    <property type="match status" value="2"/>
</dbReference>
<name>A0A168CR38_CORDF</name>
<comment type="caution">
    <text evidence="2">The sequence shown here is derived from an EMBL/GenBank/DDBJ whole genome shotgun (WGS) entry which is preliminary data.</text>
</comment>
<evidence type="ECO:0000313" key="3">
    <source>
        <dbReference type="Proteomes" id="UP000076881"/>
    </source>
</evidence>
<organism evidence="2 3">
    <name type="scientific">Akanthomyces lecanii RCEF 1005</name>
    <dbReference type="NCBI Taxonomy" id="1081108"/>
    <lineage>
        <taxon>Eukaryota</taxon>
        <taxon>Fungi</taxon>
        <taxon>Dikarya</taxon>
        <taxon>Ascomycota</taxon>
        <taxon>Pezizomycotina</taxon>
        <taxon>Sordariomycetes</taxon>
        <taxon>Hypocreomycetidae</taxon>
        <taxon>Hypocreales</taxon>
        <taxon>Cordycipitaceae</taxon>
        <taxon>Akanthomyces</taxon>
        <taxon>Cordyceps confragosa</taxon>
    </lineage>
</organism>
<dbReference type="EMBL" id="AZHF01000008">
    <property type="protein sequence ID" value="OAA71686.1"/>
    <property type="molecule type" value="Genomic_DNA"/>
</dbReference>
<evidence type="ECO:0000313" key="2">
    <source>
        <dbReference type="EMBL" id="OAA71686.1"/>
    </source>
</evidence>
<dbReference type="OrthoDB" id="2130169at2759"/>
<dbReference type="InterPro" id="IPR001509">
    <property type="entry name" value="Epimerase_deHydtase"/>
</dbReference>
<dbReference type="STRING" id="1081108.A0A168CR38"/>
<accession>A0A168CR38</accession>
<protein>
    <submittedName>
        <fullName evidence="2">NAD(P)-binding domain protein</fullName>
    </submittedName>
</protein>
<dbReference type="InterPro" id="IPR051783">
    <property type="entry name" value="NAD(P)-dependent_oxidoreduct"/>
</dbReference>
<dbReference type="InterPro" id="IPR036291">
    <property type="entry name" value="NAD(P)-bd_dom_sf"/>
</dbReference>